<dbReference type="Pfam" id="PF04116">
    <property type="entry name" value="FA_hydroxylase"/>
    <property type="match status" value="1"/>
</dbReference>
<evidence type="ECO:0000313" key="11">
    <source>
        <dbReference type="Proteomes" id="UP000243232"/>
    </source>
</evidence>
<dbReference type="GO" id="GO:0012505">
    <property type="term" value="C:endomembrane system"/>
    <property type="evidence" value="ECO:0007669"/>
    <property type="project" value="UniProtKB-SubCell"/>
</dbReference>
<feature type="domain" description="Fatty acid hydroxylase" evidence="9">
    <location>
        <begin position="102"/>
        <end position="236"/>
    </location>
</feature>
<dbReference type="InterPro" id="IPR006694">
    <property type="entry name" value="Fatty_acid_hydroxylase"/>
</dbReference>
<evidence type="ECO:0000256" key="6">
    <source>
        <dbReference type="ARBA" id="ARBA00023136"/>
    </source>
</evidence>
<reference evidence="11" key="1">
    <citation type="submission" date="2016-10" db="EMBL/GenBank/DDBJ databases">
        <authorList>
            <person name="Varghese N."/>
            <person name="Submissions S."/>
        </authorList>
    </citation>
    <scope>NUCLEOTIDE SEQUENCE [LARGE SCALE GENOMIC DNA]</scope>
    <source>
        <strain evidence="11">DSM 17875</strain>
    </source>
</reference>
<evidence type="ECO:0000259" key="9">
    <source>
        <dbReference type="Pfam" id="PF04116"/>
    </source>
</evidence>
<dbReference type="STRING" id="364197.SAMN05216296_2767"/>
<dbReference type="InterPro" id="IPR051689">
    <property type="entry name" value="Sterol_desaturase/TMEM195"/>
</dbReference>
<feature type="region of interest" description="Disordered" evidence="7">
    <location>
        <begin position="295"/>
        <end position="316"/>
    </location>
</feature>
<dbReference type="GO" id="GO:0005506">
    <property type="term" value="F:iron ion binding"/>
    <property type="evidence" value="ECO:0007669"/>
    <property type="project" value="InterPro"/>
</dbReference>
<keyword evidence="11" id="KW-1185">Reference proteome</keyword>
<dbReference type="AlphaFoldDB" id="A0A1H2H586"/>
<dbReference type="PANTHER" id="PTHR21624">
    <property type="entry name" value="STEROL DESATURASE-RELATED PROTEIN"/>
    <property type="match status" value="1"/>
</dbReference>
<organism evidence="10 11">
    <name type="scientific">Pseudomonas pohangensis</name>
    <dbReference type="NCBI Taxonomy" id="364197"/>
    <lineage>
        <taxon>Bacteria</taxon>
        <taxon>Pseudomonadati</taxon>
        <taxon>Pseudomonadota</taxon>
        <taxon>Gammaproteobacteria</taxon>
        <taxon>Pseudomonadales</taxon>
        <taxon>Pseudomonadaceae</taxon>
        <taxon>Pseudomonas</taxon>
    </lineage>
</organism>
<evidence type="ECO:0000256" key="2">
    <source>
        <dbReference type="ARBA" id="ARBA00022692"/>
    </source>
</evidence>
<keyword evidence="5" id="KW-0443">Lipid metabolism</keyword>
<dbReference type="Proteomes" id="UP000243232">
    <property type="component" value="Chromosome I"/>
</dbReference>
<evidence type="ECO:0000256" key="4">
    <source>
        <dbReference type="ARBA" id="ARBA00023002"/>
    </source>
</evidence>
<evidence type="ECO:0000256" key="8">
    <source>
        <dbReference type="SAM" id="Phobius"/>
    </source>
</evidence>
<name>A0A1H2H586_9PSED</name>
<sequence length="316" mass="36064">MAATVLITLSGWLEMLRNWLMPSQMLMLLALPLTLSLAGLEWWHFRRDNKYNFTDSMVSILMGGSYVLLAEGFMVLAVVVPVFEWVYSFRLTTLPITPWSLLLLFVLVDFCFYIFHLSAHRIRLFWAVHEVHHASEYFNFTVAFRQSLLYAVAGVYAFFLPALLLGFPPEWVLTLLAANMTMQIFVHTQWVGQLPAPIEWLFNTPSNHRVHHGRNPRYIDRNMGGVLMVWDHIFGTYAAEDPAEPPEYGVVRQIHSSNLVTLTFHELVAICRDVARPGPLGQRLKHLWGPPEWQRDGAVSSDAGAAQVSIDARRAS</sequence>
<keyword evidence="2 8" id="KW-0812">Transmembrane</keyword>
<keyword evidence="4" id="KW-0560">Oxidoreductase</keyword>
<feature type="transmembrane region" description="Helical" evidence="8">
    <location>
        <begin position="148"/>
        <end position="167"/>
    </location>
</feature>
<keyword evidence="6 8" id="KW-0472">Membrane</keyword>
<accession>A0A1H2H586</accession>
<dbReference type="GO" id="GO:0016020">
    <property type="term" value="C:membrane"/>
    <property type="evidence" value="ECO:0007669"/>
    <property type="project" value="GOC"/>
</dbReference>
<comment type="subcellular location">
    <subcellularLocation>
        <location evidence="1">Endomembrane system</location>
        <topology evidence="1">Multi-pass membrane protein</topology>
    </subcellularLocation>
</comment>
<dbReference type="PANTHER" id="PTHR21624:SF1">
    <property type="entry name" value="ALKYLGLYCEROL MONOOXYGENASE"/>
    <property type="match status" value="1"/>
</dbReference>
<dbReference type="GO" id="GO:0006643">
    <property type="term" value="P:membrane lipid metabolic process"/>
    <property type="evidence" value="ECO:0007669"/>
    <property type="project" value="TreeGrafter"/>
</dbReference>
<feature type="transmembrane region" description="Helical" evidence="8">
    <location>
        <begin position="25"/>
        <end position="45"/>
    </location>
</feature>
<protein>
    <submittedName>
        <fullName evidence="10">Sterol desaturase/sphingolipid hydroxylase, fatty acid hydroxylase superfamily</fullName>
    </submittedName>
</protein>
<proteinExistence type="predicted"/>
<dbReference type="EMBL" id="LT629785">
    <property type="protein sequence ID" value="SDU27047.1"/>
    <property type="molecule type" value="Genomic_DNA"/>
</dbReference>
<evidence type="ECO:0000313" key="10">
    <source>
        <dbReference type="EMBL" id="SDU27047.1"/>
    </source>
</evidence>
<evidence type="ECO:0000256" key="7">
    <source>
        <dbReference type="SAM" id="MobiDB-lite"/>
    </source>
</evidence>
<gene>
    <name evidence="10" type="ORF">SAMN05216296_2767</name>
</gene>
<feature type="transmembrane region" description="Helical" evidence="8">
    <location>
        <begin position="99"/>
        <end position="117"/>
    </location>
</feature>
<feature type="transmembrane region" description="Helical" evidence="8">
    <location>
        <begin position="66"/>
        <end position="87"/>
    </location>
</feature>
<evidence type="ECO:0000256" key="5">
    <source>
        <dbReference type="ARBA" id="ARBA00023098"/>
    </source>
</evidence>
<dbReference type="GO" id="GO:0008610">
    <property type="term" value="P:lipid biosynthetic process"/>
    <property type="evidence" value="ECO:0007669"/>
    <property type="project" value="InterPro"/>
</dbReference>
<evidence type="ECO:0000256" key="3">
    <source>
        <dbReference type="ARBA" id="ARBA00022989"/>
    </source>
</evidence>
<dbReference type="GO" id="GO:0050479">
    <property type="term" value="F:glyceryl-ether monooxygenase activity"/>
    <property type="evidence" value="ECO:0007669"/>
    <property type="project" value="TreeGrafter"/>
</dbReference>
<evidence type="ECO:0000256" key="1">
    <source>
        <dbReference type="ARBA" id="ARBA00004127"/>
    </source>
</evidence>
<keyword evidence="3 8" id="KW-1133">Transmembrane helix</keyword>